<evidence type="ECO:0000313" key="4">
    <source>
        <dbReference type="Proteomes" id="UP000030752"/>
    </source>
</evidence>
<dbReference type="VEuPathDB" id="FungiDB:HMPREF1541_01702"/>
<dbReference type="Proteomes" id="UP000030752">
    <property type="component" value="Unassembled WGS sequence"/>
</dbReference>
<evidence type="ECO:0000313" key="3">
    <source>
        <dbReference type="EMBL" id="ETN42545.1"/>
    </source>
</evidence>
<evidence type="ECO:0000259" key="2">
    <source>
        <dbReference type="PROSITE" id="PS51502"/>
    </source>
</evidence>
<dbReference type="PROSITE" id="PS51502">
    <property type="entry name" value="S_R_A_B_BARREL"/>
    <property type="match status" value="1"/>
</dbReference>
<name>W2S1T5_CYPE1</name>
<proteinExistence type="predicted"/>
<dbReference type="EMBL" id="KB822718">
    <property type="protein sequence ID" value="ETN42545.1"/>
    <property type="molecule type" value="Genomic_DNA"/>
</dbReference>
<evidence type="ECO:0000256" key="1">
    <source>
        <dbReference type="ARBA" id="ARBA00011738"/>
    </source>
</evidence>
<dbReference type="InterPro" id="IPR013097">
    <property type="entry name" value="Dabb"/>
</dbReference>
<dbReference type="AlphaFoldDB" id="W2S1T5"/>
<organism evidence="3 4">
    <name type="scientific">Cyphellophora europaea (strain CBS 101466)</name>
    <name type="common">Phialophora europaea</name>
    <dbReference type="NCBI Taxonomy" id="1220924"/>
    <lineage>
        <taxon>Eukaryota</taxon>
        <taxon>Fungi</taxon>
        <taxon>Dikarya</taxon>
        <taxon>Ascomycota</taxon>
        <taxon>Pezizomycotina</taxon>
        <taxon>Eurotiomycetes</taxon>
        <taxon>Chaetothyriomycetidae</taxon>
        <taxon>Chaetothyriales</taxon>
        <taxon>Cyphellophoraceae</taxon>
        <taxon>Cyphellophora</taxon>
    </lineage>
</organism>
<accession>W2S1T5</accession>
<comment type="subunit">
    <text evidence="1">Homodimer.</text>
</comment>
<dbReference type="RefSeq" id="XP_008714281.1">
    <property type="nucleotide sequence ID" value="XM_008716059.1"/>
</dbReference>
<dbReference type="PANTHER" id="PTHR33178">
    <property type="match status" value="1"/>
</dbReference>
<dbReference type="SMART" id="SM00886">
    <property type="entry name" value="Dabb"/>
    <property type="match status" value="1"/>
</dbReference>
<feature type="domain" description="Stress-response A/B barrel" evidence="2">
    <location>
        <begin position="3"/>
        <end position="101"/>
    </location>
</feature>
<keyword evidence="4" id="KW-1185">Reference proteome</keyword>
<dbReference type="InParanoid" id="W2S1T5"/>
<dbReference type="GeneID" id="19969041"/>
<dbReference type="Gene3D" id="3.30.70.100">
    <property type="match status" value="1"/>
</dbReference>
<dbReference type="SUPFAM" id="SSF54909">
    <property type="entry name" value="Dimeric alpha+beta barrel"/>
    <property type="match status" value="1"/>
</dbReference>
<protein>
    <recommendedName>
        <fullName evidence="2">Stress-response A/B barrel domain-containing protein</fullName>
    </recommendedName>
</protein>
<dbReference type="eggNOG" id="ENOG502SQ1I">
    <property type="taxonomic scope" value="Eukaryota"/>
</dbReference>
<dbReference type="InterPro" id="IPR011008">
    <property type="entry name" value="Dimeric_a/b-barrel"/>
</dbReference>
<gene>
    <name evidence="3" type="ORF">HMPREF1541_01702</name>
</gene>
<dbReference type="OrthoDB" id="42919at2759"/>
<dbReference type="InterPro" id="IPR044662">
    <property type="entry name" value="HS1/DABB1-like"/>
</dbReference>
<dbReference type="PANTHER" id="PTHR33178:SF17">
    <property type="entry name" value="STRESS-RESPONSE A_B BARREL DOMAIN-CONTAINING PROTEIN"/>
    <property type="match status" value="1"/>
</dbReference>
<dbReference type="Pfam" id="PF07876">
    <property type="entry name" value="Dabb"/>
    <property type="match status" value="1"/>
</dbReference>
<reference evidence="3 4" key="1">
    <citation type="submission" date="2013-03" db="EMBL/GenBank/DDBJ databases">
        <title>The Genome Sequence of Phialophora europaea CBS 101466.</title>
        <authorList>
            <consortium name="The Broad Institute Genomics Platform"/>
            <person name="Cuomo C."/>
            <person name="de Hoog S."/>
            <person name="Gorbushina A."/>
            <person name="Walker B."/>
            <person name="Young S.K."/>
            <person name="Zeng Q."/>
            <person name="Gargeya S."/>
            <person name="Fitzgerald M."/>
            <person name="Haas B."/>
            <person name="Abouelleil A."/>
            <person name="Allen A.W."/>
            <person name="Alvarado L."/>
            <person name="Arachchi H.M."/>
            <person name="Berlin A.M."/>
            <person name="Chapman S.B."/>
            <person name="Gainer-Dewar J."/>
            <person name="Goldberg J."/>
            <person name="Griggs A."/>
            <person name="Gujja S."/>
            <person name="Hansen M."/>
            <person name="Howarth C."/>
            <person name="Imamovic A."/>
            <person name="Ireland A."/>
            <person name="Larimer J."/>
            <person name="McCowan C."/>
            <person name="Murphy C."/>
            <person name="Pearson M."/>
            <person name="Poon T.W."/>
            <person name="Priest M."/>
            <person name="Roberts A."/>
            <person name="Saif S."/>
            <person name="Shea T."/>
            <person name="Sisk P."/>
            <person name="Sykes S."/>
            <person name="Wortman J."/>
            <person name="Nusbaum C."/>
            <person name="Birren B."/>
        </authorList>
    </citation>
    <scope>NUCLEOTIDE SEQUENCE [LARGE SCALE GENOMIC DNA]</scope>
    <source>
        <strain evidence="3 4">CBS 101466</strain>
    </source>
</reference>
<dbReference type="HOGENOM" id="CLU_139329_0_0_1"/>
<dbReference type="STRING" id="1220924.W2S1T5"/>
<sequence>MVVIHIVLFKFRRDTSEAILKTFVTELKKLKALPCVQDQKLEVGGPSITTPAARSQGFQYCLLSYHKDRAALDAYQASAEHHRVTSQYMWPFNEDLVRFDFETDDGIDAPSTAALTASAVTTS</sequence>